<dbReference type="AlphaFoldDB" id="A0A3A8QXQ9"/>
<dbReference type="InterPro" id="IPR036388">
    <property type="entry name" value="WH-like_DNA-bd_sf"/>
</dbReference>
<accession>A0A3A8QXQ9</accession>
<dbReference type="RefSeq" id="WP_120554319.1">
    <property type="nucleotide sequence ID" value="NZ_RAWK01000023.1"/>
</dbReference>
<dbReference type="SUPFAM" id="SSF46785">
    <property type="entry name" value="Winged helix' DNA-binding domain"/>
    <property type="match status" value="1"/>
</dbReference>
<keyword evidence="4" id="KW-1185">Reference proteome</keyword>
<sequence>MPRASRLLELMQFLRRRRTPVSGQELSKTLGISIRTLYRDIALLQEQGAEIQGEPGLGYVLRPGFTLPPMMFSVEELEAVVLGARWVAARGDSRLRTAAEDVVAKIRAVLPTAMRDQIDEVMLTVPVVEEPLTVDLSALREAIRTERKVTLTYQDEAGAGTRRTVWPLLIGFFDRVMILAAWCELRADFRAFRIDRITRVEPSDARYPGRRHTLVEEWRKRQKKPAPARN</sequence>
<evidence type="ECO:0000313" key="4">
    <source>
        <dbReference type="Proteomes" id="UP000267003"/>
    </source>
</evidence>
<evidence type="ECO:0000313" key="3">
    <source>
        <dbReference type="EMBL" id="RKH72508.1"/>
    </source>
</evidence>
<dbReference type="PANTHER" id="PTHR34580:SF3">
    <property type="entry name" value="PROTEIN PAFB"/>
    <property type="match status" value="1"/>
</dbReference>
<dbReference type="Proteomes" id="UP000267003">
    <property type="component" value="Unassembled WGS sequence"/>
</dbReference>
<gene>
    <name evidence="3" type="ORF">D7W81_05810</name>
</gene>
<dbReference type="InterPro" id="IPR051534">
    <property type="entry name" value="CBASS_pafABC_assoc_protein"/>
</dbReference>
<dbReference type="Gene3D" id="1.10.10.10">
    <property type="entry name" value="Winged helix-like DNA-binding domain superfamily/Winged helix DNA-binding domain"/>
    <property type="match status" value="1"/>
</dbReference>
<organism evidence="3 4">
    <name type="scientific">Corallococcus aberystwythensis</name>
    <dbReference type="NCBI Taxonomy" id="2316722"/>
    <lineage>
        <taxon>Bacteria</taxon>
        <taxon>Pseudomonadati</taxon>
        <taxon>Myxococcota</taxon>
        <taxon>Myxococcia</taxon>
        <taxon>Myxococcales</taxon>
        <taxon>Cystobacterineae</taxon>
        <taxon>Myxococcaceae</taxon>
        <taxon>Corallococcus</taxon>
    </lineage>
</organism>
<reference evidence="4" key="1">
    <citation type="submission" date="2018-09" db="EMBL/GenBank/DDBJ databases">
        <authorList>
            <person name="Livingstone P.G."/>
            <person name="Whitworth D.E."/>
        </authorList>
    </citation>
    <scope>NUCLEOTIDE SEQUENCE [LARGE SCALE GENOMIC DNA]</scope>
    <source>
        <strain evidence="4">AB050A</strain>
    </source>
</reference>
<dbReference type="Pfam" id="PF08279">
    <property type="entry name" value="HTH_11"/>
    <property type="match status" value="1"/>
</dbReference>
<evidence type="ECO:0000259" key="1">
    <source>
        <dbReference type="Pfam" id="PF08279"/>
    </source>
</evidence>
<feature type="domain" description="Helix-turn-helix type 11" evidence="1">
    <location>
        <begin position="6"/>
        <end position="59"/>
    </location>
</feature>
<name>A0A3A8QXQ9_9BACT</name>
<dbReference type="PROSITE" id="PS52050">
    <property type="entry name" value="WYL"/>
    <property type="match status" value="1"/>
</dbReference>
<proteinExistence type="predicted"/>
<dbReference type="OrthoDB" id="9787242at2"/>
<dbReference type="PANTHER" id="PTHR34580">
    <property type="match status" value="1"/>
</dbReference>
<dbReference type="InterPro" id="IPR036390">
    <property type="entry name" value="WH_DNA-bd_sf"/>
</dbReference>
<dbReference type="InterPro" id="IPR026881">
    <property type="entry name" value="WYL_dom"/>
</dbReference>
<dbReference type="InterPro" id="IPR013196">
    <property type="entry name" value="HTH_11"/>
</dbReference>
<evidence type="ECO:0000259" key="2">
    <source>
        <dbReference type="Pfam" id="PF13280"/>
    </source>
</evidence>
<protein>
    <submittedName>
        <fullName evidence="3">YafY family transcriptional regulator</fullName>
    </submittedName>
</protein>
<feature type="domain" description="WYL" evidence="2">
    <location>
        <begin position="136"/>
        <end position="201"/>
    </location>
</feature>
<dbReference type="EMBL" id="RAWK01000023">
    <property type="protein sequence ID" value="RKH72508.1"/>
    <property type="molecule type" value="Genomic_DNA"/>
</dbReference>
<comment type="caution">
    <text evidence="3">The sequence shown here is derived from an EMBL/GenBank/DDBJ whole genome shotgun (WGS) entry which is preliminary data.</text>
</comment>
<dbReference type="Pfam" id="PF13280">
    <property type="entry name" value="WYL"/>
    <property type="match status" value="1"/>
</dbReference>